<dbReference type="GO" id="GO:0008234">
    <property type="term" value="F:cysteine-type peptidase activity"/>
    <property type="evidence" value="ECO:0007669"/>
    <property type="project" value="InterPro"/>
</dbReference>
<evidence type="ECO:0000256" key="2">
    <source>
        <dbReference type="ARBA" id="ARBA00022670"/>
    </source>
</evidence>
<feature type="domain" description="Ubiquitin-like protease family profile" evidence="4">
    <location>
        <begin position="62"/>
        <end position="256"/>
    </location>
</feature>
<dbReference type="InterPro" id="IPR003653">
    <property type="entry name" value="Peptidase_C48_C"/>
</dbReference>
<keyword evidence="3" id="KW-0378">Hydrolase</keyword>
<evidence type="ECO:0000256" key="1">
    <source>
        <dbReference type="ARBA" id="ARBA00005234"/>
    </source>
</evidence>
<evidence type="ECO:0000259" key="4">
    <source>
        <dbReference type="PROSITE" id="PS50600"/>
    </source>
</evidence>
<name>A0A9K3NG33_HELAN</name>
<dbReference type="Pfam" id="PF02902">
    <property type="entry name" value="Peptidase_C48"/>
    <property type="match status" value="1"/>
</dbReference>
<organism evidence="5 6">
    <name type="scientific">Helianthus annuus</name>
    <name type="common">Common sunflower</name>
    <dbReference type="NCBI Taxonomy" id="4232"/>
    <lineage>
        <taxon>Eukaryota</taxon>
        <taxon>Viridiplantae</taxon>
        <taxon>Streptophyta</taxon>
        <taxon>Embryophyta</taxon>
        <taxon>Tracheophyta</taxon>
        <taxon>Spermatophyta</taxon>
        <taxon>Magnoliopsida</taxon>
        <taxon>eudicotyledons</taxon>
        <taxon>Gunneridae</taxon>
        <taxon>Pentapetalae</taxon>
        <taxon>asterids</taxon>
        <taxon>campanulids</taxon>
        <taxon>Asterales</taxon>
        <taxon>Asteraceae</taxon>
        <taxon>Asteroideae</taxon>
        <taxon>Heliantheae alliance</taxon>
        <taxon>Heliantheae</taxon>
        <taxon>Helianthus</taxon>
    </lineage>
</organism>
<dbReference type="SUPFAM" id="SSF54001">
    <property type="entry name" value="Cysteine proteinases"/>
    <property type="match status" value="1"/>
</dbReference>
<dbReference type="InterPro" id="IPR038765">
    <property type="entry name" value="Papain-like_cys_pep_sf"/>
</dbReference>
<accession>A0A9K3NG33</accession>
<keyword evidence="6" id="KW-1185">Reference proteome</keyword>
<dbReference type="EMBL" id="MNCJ02000322">
    <property type="protein sequence ID" value="KAF5798293.1"/>
    <property type="molecule type" value="Genomic_DNA"/>
</dbReference>
<dbReference type="OrthoDB" id="1750446at2759"/>
<protein>
    <submittedName>
        <fullName evidence="5">Ulp1 protease family catalytic domain, papain-like cysteine peptidase superfamily</fullName>
    </submittedName>
</protein>
<dbReference type="PROSITE" id="PS50600">
    <property type="entry name" value="ULP_PROTEASE"/>
    <property type="match status" value="1"/>
</dbReference>
<reference evidence="5" key="1">
    <citation type="journal article" date="2017" name="Nature">
        <title>The sunflower genome provides insights into oil metabolism, flowering and Asterid evolution.</title>
        <authorList>
            <person name="Badouin H."/>
            <person name="Gouzy J."/>
            <person name="Grassa C.J."/>
            <person name="Murat F."/>
            <person name="Staton S.E."/>
            <person name="Cottret L."/>
            <person name="Lelandais-Briere C."/>
            <person name="Owens G.L."/>
            <person name="Carrere S."/>
            <person name="Mayjonade B."/>
            <person name="Legrand L."/>
            <person name="Gill N."/>
            <person name="Kane N.C."/>
            <person name="Bowers J.E."/>
            <person name="Hubner S."/>
            <person name="Bellec A."/>
            <person name="Berard A."/>
            <person name="Berges H."/>
            <person name="Blanchet N."/>
            <person name="Boniface M.C."/>
            <person name="Brunel D."/>
            <person name="Catrice O."/>
            <person name="Chaidir N."/>
            <person name="Claudel C."/>
            <person name="Donnadieu C."/>
            <person name="Faraut T."/>
            <person name="Fievet G."/>
            <person name="Helmstetter N."/>
            <person name="King M."/>
            <person name="Knapp S.J."/>
            <person name="Lai Z."/>
            <person name="Le Paslier M.C."/>
            <person name="Lippi Y."/>
            <person name="Lorenzon L."/>
            <person name="Mandel J.R."/>
            <person name="Marage G."/>
            <person name="Marchand G."/>
            <person name="Marquand E."/>
            <person name="Bret-Mestries E."/>
            <person name="Morien E."/>
            <person name="Nambeesan S."/>
            <person name="Nguyen T."/>
            <person name="Pegot-Espagnet P."/>
            <person name="Pouilly N."/>
            <person name="Raftis F."/>
            <person name="Sallet E."/>
            <person name="Schiex T."/>
            <person name="Thomas J."/>
            <person name="Vandecasteele C."/>
            <person name="Vares D."/>
            <person name="Vear F."/>
            <person name="Vautrin S."/>
            <person name="Crespi M."/>
            <person name="Mangin B."/>
            <person name="Burke J.M."/>
            <person name="Salse J."/>
            <person name="Munos S."/>
            <person name="Vincourt P."/>
            <person name="Rieseberg L.H."/>
            <person name="Langlade N.B."/>
        </authorList>
    </citation>
    <scope>NUCLEOTIDE SEQUENCE</scope>
    <source>
        <tissue evidence="5">Leaves</tissue>
    </source>
</reference>
<dbReference type="Gene3D" id="3.40.395.10">
    <property type="entry name" value="Adenoviral Proteinase, Chain A"/>
    <property type="match status" value="1"/>
</dbReference>
<evidence type="ECO:0000313" key="6">
    <source>
        <dbReference type="Proteomes" id="UP000215914"/>
    </source>
</evidence>
<keyword evidence="2 5" id="KW-0645">Protease</keyword>
<proteinExistence type="inferred from homology"/>
<comment type="caution">
    <text evidence="5">The sequence shown here is derived from an EMBL/GenBank/DDBJ whole genome shotgun (WGS) entry which is preliminary data.</text>
</comment>
<dbReference type="GO" id="GO:0006508">
    <property type="term" value="P:proteolysis"/>
    <property type="evidence" value="ECO:0007669"/>
    <property type="project" value="UniProtKB-KW"/>
</dbReference>
<gene>
    <name evidence="5" type="ORF">HanXRQr2_Chr07g0291181</name>
</gene>
<evidence type="ECO:0000256" key="3">
    <source>
        <dbReference type="ARBA" id="ARBA00022801"/>
    </source>
</evidence>
<reference evidence="5" key="2">
    <citation type="submission" date="2020-06" db="EMBL/GenBank/DDBJ databases">
        <title>Helianthus annuus Genome sequencing and assembly Release 2.</title>
        <authorList>
            <person name="Gouzy J."/>
            <person name="Langlade N."/>
            <person name="Munos S."/>
        </authorList>
    </citation>
    <scope>NUCLEOTIDE SEQUENCE</scope>
    <source>
        <tissue evidence="5">Leaves</tissue>
    </source>
</reference>
<dbReference type="AlphaFoldDB" id="A0A9K3NG33"/>
<dbReference type="Proteomes" id="UP000215914">
    <property type="component" value="Unassembled WGS sequence"/>
</dbReference>
<comment type="similarity">
    <text evidence="1">Belongs to the peptidase C48 family.</text>
</comment>
<evidence type="ECO:0000313" key="5">
    <source>
        <dbReference type="EMBL" id="KAF5798293.1"/>
    </source>
</evidence>
<sequence length="344" mass="40306">MNEPLNDDEKTLWQYLLTTIDNKRRAESKKCNVDDKEIDVEKEKKEVSLTFNSTIFETSHGMTTRAFLINTLEDGQWISQNVIDCWAAILNYEEKKNNTSGKRRLWCYTTTIPDYVLKTKQTEQQAFTILTSHLKEVVECNNKMLELKEFNIIIIPMTERKHFYIICFDLENTKVEVIDNMVSSRGFYRMSAERSFKENGTPSKVKNYMVGYLKNVKHPSAARMAAAPLTKKKLEWATSDNFNDCGVFAMRHMEMYKGSDVEFECGFSTQKNIQDMQLQNMRMKIATKLLLSEANVYKATVMYLARKAIQNLEDERMRELLEKERAKQEKCWDTLSKWKNADKV</sequence>
<dbReference type="Gramene" id="mRNA:HanXRQr2_Chr07g0291181">
    <property type="protein sequence ID" value="mRNA:HanXRQr2_Chr07g0291181"/>
    <property type="gene ID" value="HanXRQr2_Chr07g0291181"/>
</dbReference>